<dbReference type="EMBL" id="CAADFP010000053">
    <property type="protein sequence ID" value="VFK27813.1"/>
    <property type="molecule type" value="Genomic_DNA"/>
</dbReference>
<protein>
    <submittedName>
        <fullName evidence="2">Uncharacterized protein</fullName>
    </submittedName>
</protein>
<sequence length="44" mass="4682">MAFASRILASLIGQNILVPKGKALIVHCPLYSLNTGQDNSVEQA</sequence>
<name>A0A450XEU2_9GAMM</name>
<accession>A0A450XEU2</accession>
<dbReference type="AlphaFoldDB" id="A0A450XEU2"/>
<gene>
    <name evidence="1" type="ORF">BECKLPF1236A_GA0070988_104851</name>
    <name evidence="2" type="ORF">BECKLPF1236C_GA0070990_100532</name>
</gene>
<reference evidence="2" key="1">
    <citation type="submission" date="2019-02" db="EMBL/GenBank/DDBJ databases">
        <authorList>
            <person name="Gruber-Vodicka R. H."/>
            <person name="Seah K. B. B."/>
        </authorList>
    </citation>
    <scope>NUCLEOTIDE SEQUENCE</scope>
    <source>
        <strain evidence="1">BECK_S312</strain>
        <strain evidence="2">BECK_S426</strain>
    </source>
</reference>
<proteinExistence type="predicted"/>
<organism evidence="2">
    <name type="scientific">Candidatus Kentrum sp. LPFa</name>
    <dbReference type="NCBI Taxonomy" id="2126335"/>
    <lineage>
        <taxon>Bacteria</taxon>
        <taxon>Pseudomonadati</taxon>
        <taxon>Pseudomonadota</taxon>
        <taxon>Gammaproteobacteria</taxon>
        <taxon>Candidatus Kentrum</taxon>
    </lineage>
</organism>
<evidence type="ECO:0000313" key="1">
    <source>
        <dbReference type="EMBL" id="VFK25653.1"/>
    </source>
</evidence>
<evidence type="ECO:0000313" key="2">
    <source>
        <dbReference type="EMBL" id="VFK27813.1"/>
    </source>
</evidence>
<dbReference type="EMBL" id="CAADFM010000485">
    <property type="protein sequence ID" value="VFK25653.1"/>
    <property type="molecule type" value="Genomic_DNA"/>
</dbReference>